<dbReference type="AlphaFoldDB" id="A0A0S7Y4I8"/>
<evidence type="ECO:0000313" key="3">
    <source>
        <dbReference type="Proteomes" id="UP000051861"/>
    </source>
</evidence>
<organism evidence="2 3">
    <name type="scientific">candidate division WOR-1 bacterium DG_54_3</name>
    <dbReference type="NCBI Taxonomy" id="1703775"/>
    <lineage>
        <taxon>Bacteria</taxon>
        <taxon>Bacillati</taxon>
        <taxon>Saganbacteria</taxon>
    </lineage>
</organism>
<evidence type="ECO:0000256" key="1">
    <source>
        <dbReference type="SAM" id="Phobius"/>
    </source>
</evidence>
<name>A0A0S7Y4I8_UNCSA</name>
<proteinExistence type="predicted"/>
<accession>A0A0S7Y4I8</accession>
<keyword evidence="1" id="KW-0812">Transmembrane</keyword>
<feature type="transmembrane region" description="Helical" evidence="1">
    <location>
        <begin position="90"/>
        <end position="112"/>
    </location>
</feature>
<keyword evidence="1" id="KW-0472">Membrane</keyword>
<feature type="transmembrane region" description="Helical" evidence="1">
    <location>
        <begin position="64"/>
        <end position="84"/>
    </location>
</feature>
<evidence type="ECO:0000313" key="2">
    <source>
        <dbReference type="EMBL" id="KPJ69655.1"/>
    </source>
</evidence>
<feature type="transmembrane region" description="Helical" evidence="1">
    <location>
        <begin position="203"/>
        <end position="222"/>
    </location>
</feature>
<protein>
    <submittedName>
        <fullName evidence="2">Uncharacterized protein</fullName>
    </submittedName>
</protein>
<feature type="transmembrane region" description="Helical" evidence="1">
    <location>
        <begin position="35"/>
        <end position="57"/>
    </location>
</feature>
<sequence>MSESVPKSYLGMVIVLASVWGLSEAALGMGLRSCAAFVSGSIMTGVALFFMTAGWVVSRRILGVFLMALIAAFFKMIDALLLSLPLKHGAIGNPIFAFFMEAIAFVILVSIIKGRIIQKPAGQALLGGMAAVLAVNLFPLVKYATGIPACVAPGTGYPLSLYYIHFAVLVSFVTVPLGFWVGAKMEAFEIQLIKAHARRKLNYILSPAALILCLVTVVLLRLI</sequence>
<feature type="transmembrane region" description="Helical" evidence="1">
    <location>
        <begin position="161"/>
        <end position="182"/>
    </location>
</feature>
<dbReference type="Proteomes" id="UP000051861">
    <property type="component" value="Unassembled WGS sequence"/>
</dbReference>
<dbReference type="EMBL" id="LIZX01000018">
    <property type="protein sequence ID" value="KPJ69655.1"/>
    <property type="molecule type" value="Genomic_DNA"/>
</dbReference>
<keyword evidence="1" id="KW-1133">Transmembrane helix</keyword>
<gene>
    <name evidence="2" type="ORF">AMJ44_03100</name>
</gene>
<feature type="transmembrane region" description="Helical" evidence="1">
    <location>
        <begin position="124"/>
        <end position="141"/>
    </location>
</feature>
<reference evidence="2 3" key="1">
    <citation type="journal article" date="2015" name="Microbiome">
        <title>Genomic resolution of linkages in carbon, nitrogen, and sulfur cycling among widespread estuary sediment bacteria.</title>
        <authorList>
            <person name="Baker B.J."/>
            <person name="Lazar C.S."/>
            <person name="Teske A.P."/>
            <person name="Dick G.J."/>
        </authorList>
    </citation>
    <scope>NUCLEOTIDE SEQUENCE [LARGE SCALE GENOMIC DNA]</scope>
    <source>
        <strain evidence="2">DG_54_3</strain>
    </source>
</reference>
<comment type="caution">
    <text evidence="2">The sequence shown here is derived from an EMBL/GenBank/DDBJ whole genome shotgun (WGS) entry which is preliminary data.</text>
</comment>